<evidence type="ECO:0000256" key="2">
    <source>
        <dbReference type="ARBA" id="ARBA00023134"/>
    </source>
</evidence>
<evidence type="ECO:0000313" key="6">
    <source>
        <dbReference type="EMBL" id="OGG96654.1"/>
    </source>
</evidence>
<dbReference type="GO" id="GO:0042274">
    <property type="term" value="P:ribosomal small subunit biogenesis"/>
    <property type="evidence" value="ECO:0007669"/>
    <property type="project" value="UniProtKB-UniRule"/>
</dbReference>
<evidence type="ECO:0000313" key="7">
    <source>
        <dbReference type="Proteomes" id="UP000178449"/>
    </source>
</evidence>
<organism evidence="6 7">
    <name type="scientific">Candidatus Lambdaproteobacteria bacterium RIFOXYD2_FULL_50_16</name>
    <dbReference type="NCBI Taxonomy" id="1817772"/>
    <lineage>
        <taxon>Bacteria</taxon>
        <taxon>Pseudomonadati</taxon>
        <taxon>Pseudomonadota</taxon>
        <taxon>Candidatus Lambdaproteobacteria</taxon>
    </lineage>
</organism>
<keyword evidence="3" id="KW-0862">Zinc</keyword>
<dbReference type="SUPFAM" id="SSF50249">
    <property type="entry name" value="Nucleic acid-binding proteins"/>
    <property type="match status" value="1"/>
</dbReference>
<protein>
    <recommendedName>
        <fullName evidence="3">Small ribosomal subunit biogenesis GTPase RsgA</fullName>
        <ecNumber evidence="3">3.6.1.-</ecNumber>
    </recommendedName>
</protein>
<evidence type="ECO:0000259" key="5">
    <source>
        <dbReference type="PROSITE" id="PS51721"/>
    </source>
</evidence>
<dbReference type="GO" id="GO:0019843">
    <property type="term" value="F:rRNA binding"/>
    <property type="evidence" value="ECO:0007669"/>
    <property type="project" value="UniProtKB-KW"/>
</dbReference>
<keyword evidence="3" id="KW-0690">Ribosome biogenesis</keyword>
<feature type="domain" description="CP-type G" evidence="5">
    <location>
        <begin position="82"/>
        <end position="237"/>
    </location>
</feature>
<keyword evidence="3" id="KW-0963">Cytoplasm</keyword>
<dbReference type="STRING" id="1817772.A2527_03600"/>
<dbReference type="CDD" id="cd01854">
    <property type="entry name" value="YjeQ_EngC"/>
    <property type="match status" value="1"/>
</dbReference>
<accession>A0A1F6GEW7</accession>
<name>A0A1F6GEW7_9PROT</name>
<comment type="caution">
    <text evidence="6">The sequence shown here is derived from an EMBL/GenBank/DDBJ whole genome shotgun (WGS) entry which is preliminary data.</text>
</comment>
<dbReference type="PANTHER" id="PTHR32120:SF11">
    <property type="entry name" value="SMALL RIBOSOMAL SUBUNIT BIOGENESIS GTPASE RSGA 1, MITOCHONDRIAL-RELATED"/>
    <property type="match status" value="1"/>
</dbReference>
<dbReference type="PROSITE" id="PS50936">
    <property type="entry name" value="ENGC_GTPASE"/>
    <property type="match status" value="1"/>
</dbReference>
<dbReference type="PROSITE" id="PS51721">
    <property type="entry name" value="G_CP"/>
    <property type="match status" value="1"/>
</dbReference>
<dbReference type="GO" id="GO:0003924">
    <property type="term" value="F:GTPase activity"/>
    <property type="evidence" value="ECO:0007669"/>
    <property type="project" value="UniProtKB-UniRule"/>
</dbReference>
<gene>
    <name evidence="3" type="primary">rsgA</name>
    <name evidence="6" type="ORF">A2527_03600</name>
</gene>
<dbReference type="GO" id="GO:0046872">
    <property type="term" value="F:metal ion binding"/>
    <property type="evidence" value="ECO:0007669"/>
    <property type="project" value="UniProtKB-KW"/>
</dbReference>
<dbReference type="NCBIfam" id="TIGR00157">
    <property type="entry name" value="ribosome small subunit-dependent GTPase A"/>
    <property type="match status" value="1"/>
</dbReference>
<dbReference type="InterPro" id="IPR004881">
    <property type="entry name" value="Ribosome_biogen_GTPase_RsgA"/>
</dbReference>
<comment type="function">
    <text evidence="3">One of several proteins that assist in the late maturation steps of the functional core of the 30S ribosomal subunit. Helps release RbfA from mature subunits. May play a role in the assembly of ribosomal proteins into the subunit. Circularly permuted GTPase that catalyzes slow GTP hydrolysis, GTPase activity is stimulated by the 30S ribosomal subunit.</text>
</comment>
<dbReference type="GO" id="GO:0005525">
    <property type="term" value="F:GTP binding"/>
    <property type="evidence" value="ECO:0007669"/>
    <property type="project" value="UniProtKB-UniRule"/>
</dbReference>
<dbReference type="PANTHER" id="PTHR32120">
    <property type="entry name" value="SMALL RIBOSOMAL SUBUNIT BIOGENESIS GTPASE RSGA"/>
    <property type="match status" value="1"/>
</dbReference>
<comment type="cofactor">
    <cofactor evidence="3">
        <name>Zn(2+)</name>
        <dbReference type="ChEBI" id="CHEBI:29105"/>
    </cofactor>
    <text evidence="3">Binds 1 zinc ion per subunit.</text>
</comment>
<comment type="subunit">
    <text evidence="3">Monomer. Associates with 30S ribosomal subunit, binds 16S rRNA.</text>
</comment>
<feature type="binding site" evidence="3">
    <location>
        <position position="261"/>
    </location>
    <ligand>
        <name>Zn(2+)</name>
        <dbReference type="ChEBI" id="CHEBI:29105"/>
    </ligand>
</feature>
<dbReference type="Gene3D" id="1.10.40.50">
    <property type="entry name" value="Probable gtpase engc, domain 3"/>
    <property type="match status" value="1"/>
</dbReference>
<feature type="domain" description="EngC GTPase" evidence="4">
    <location>
        <begin position="88"/>
        <end position="235"/>
    </location>
</feature>
<dbReference type="GO" id="GO:0005737">
    <property type="term" value="C:cytoplasm"/>
    <property type="evidence" value="ECO:0007669"/>
    <property type="project" value="UniProtKB-SubCell"/>
</dbReference>
<dbReference type="Pfam" id="PF03193">
    <property type="entry name" value="RsgA_GTPase"/>
    <property type="match status" value="1"/>
</dbReference>
<dbReference type="Proteomes" id="UP000178449">
    <property type="component" value="Unassembled WGS sequence"/>
</dbReference>
<dbReference type="InterPro" id="IPR030378">
    <property type="entry name" value="G_CP_dom"/>
</dbReference>
<dbReference type="EMBL" id="MFNE01000010">
    <property type="protein sequence ID" value="OGG96654.1"/>
    <property type="molecule type" value="Genomic_DNA"/>
</dbReference>
<feature type="binding site" evidence="3">
    <location>
        <position position="268"/>
    </location>
    <ligand>
        <name>Zn(2+)</name>
        <dbReference type="ChEBI" id="CHEBI:29105"/>
    </ligand>
</feature>
<keyword evidence="3" id="KW-0479">Metal-binding</keyword>
<feature type="binding site" evidence="3">
    <location>
        <position position="266"/>
    </location>
    <ligand>
        <name>Zn(2+)</name>
        <dbReference type="ChEBI" id="CHEBI:29105"/>
    </ligand>
</feature>
<evidence type="ECO:0000259" key="4">
    <source>
        <dbReference type="PROSITE" id="PS50936"/>
    </source>
</evidence>
<reference evidence="6 7" key="1">
    <citation type="journal article" date="2016" name="Nat. Commun.">
        <title>Thousands of microbial genomes shed light on interconnected biogeochemical processes in an aquifer system.</title>
        <authorList>
            <person name="Anantharaman K."/>
            <person name="Brown C.T."/>
            <person name="Hug L.A."/>
            <person name="Sharon I."/>
            <person name="Castelle C.J."/>
            <person name="Probst A.J."/>
            <person name="Thomas B.C."/>
            <person name="Singh A."/>
            <person name="Wilkins M.J."/>
            <person name="Karaoz U."/>
            <person name="Brodie E.L."/>
            <person name="Williams K.H."/>
            <person name="Hubbard S.S."/>
            <person name="Banfield J.F."/>
        </authorList>
    </citation>
    <scope>NUCLEOTIDE SEQUENCE [LARGE SCALE GENOMIC DNA]</scope>
</reference>
<feature type="binding site" evidence="3">
    <location>
        <begin position="179"/>
        <end position="187"/>
    </location>
    <ligand>
        <name>GTP</name>
        <dbReference type="ChEBI" id="CHEBI:37565"/>
    </ligand>
</feature>
<dbReference type="Gene3D" id="3.40.50.300">
    <property type="entry name" value="P-loop containing nucleotide triphosphate hydrolases"/>
    <property type="match status" value="1"/>
</dbReference>
<dbReference type="Gene3D" id="2.40.50.140">
    <property type="entry name" value="Nucleic acid-binding proteins"/>
    <property type="match status" value="1"/>
</dbReference>
<keyword evidence="3" id="KW-0699">rRNA-binding</keyword>
<keyword evidence="3" id="KW-0378">Hydrolase</keyword>
<dbReference type="InterPro" id="IPR010914">
    <property type="entry name" value="RsgA_GTPase_dom"/>
</dbReference>
<sequence length="303" mass="33928">MPDLVAQVIRRTKGFYYLRDETGLEVECKAKGALFKDSKYDNQIAVGDRVFYQIEPEAKLGLITRIEPRKSFLSRNRVGIEAEQIIAANLDILFICVAAKDPEPRPGLIWRMLTAANRGNLRAVLILTKTDLIHGHTHIPTLKPFENLDLEILHSSKGGGRDDNRLVELLETHTSVLSGPSGVGKSSLINRLFPGKNIKVGEVGKHTGKGTHTTTYAQMYQIGKSGQLIDTPGIREFALWDTDRTALKDHFPLIRRYGGQCKHSDCTHSHEPHCKVKEEVALELLDPQLYQAYLDLLAGLERD</sequence>
<dbReference type="EC" id="3.6.1.-" evidence="3"/>
<dbReference type="AlphaFoldDB" id="A0A1F6GEW7"/>
<keyword evidence="2 3" id="KW-0342">GTP-binding</keyword>
<comment type="similarity">
    <text evidence="3">Belongs to the TRAFAC class YlqF/YawG GTPase family. RsgA subfamily.</text>
</comment>
<comment type="subcellular location">
    <subcellularLocation>
        <location evidence="3">Cytoplasm</location>
    </subcellularLocation>
</comment>
<feature type="binding site" evidence="3">
    <location>
        <position position="274"/>
    </location>
    <ligand>
        <name>Zn(2+)</name>
        <dbReference type="ChEBI" id="CHEBI:29105"/>
    </ligand>
</feature>
<evidence type="ECO:0000256" key="3">
    <source>
        <dbReference type="HAMAP-Rule" id="MF_01820"/>
    </source>
</evidence>
<feature type="binding site" evidence="3">
    <location>
        <begin position="128"/>
        <end position="131"/>
    </location>
    <ligand>
        <name>GTP</name>
        <dbReference type="ChEBI" id="CHEBI:37565"/>
    </ligand>
</feature>
<dbReference type="InterPro" id="IPR027417">
    <property type="entry name" value="P-loop_NTPase"/>
</dbReference>
<dbReference type="HAMAP" id="MF_01820">
    <property type="entry name" value="GTPase_RsgA"/>
    <property type="match status" value="1"/>
</dbReference>
<keyword evidence="1 3" id="KW-0547">Nucleotide-binding</keyword>
<proteinExistence type="inferred from homology"/>
<evidence type="ECO:0000256" key="1">
    <source>
        <dbReference type="ARBA" id="ARBA00022741"/>
    </source>
</evidence>
<keyword evidence="3" id="KW-0694">RNA-binding</keyword>
<dbReference type="InterPro" id="IPR012340">
    <property type="entry name" value="NA-bd_OB-fold"/>
</dbReference>
<dbReference type="SUPFAM" id="SSF52540">
    <property type="entry name" value="P-loop containing nucleoside triphosphate hydrolases"/>
    <property type="match status" value="1"/>
</dbReference>